<keyword evidence="8" id="KW-1185">Reference proteome</keyword>
<evidence type="ECO:0000256" key="3">
    <source>
        <dbReference type="ARBA" id="ARBA00022737"/>
    </source>
</evidence>
<organism evidence="7 8">
    <name type="scientific">Sporobacter termitidis DSM 10068</name>
    <dbReference type="NCBI Taxonomy" id="1123282"/>
    <lineage>
        <taxon>Bacteria</taxon>
        <taxon>Bacillati</taxon>
        <taxon>Bacillota</taxon>
        <taxon>Clostridia</taxon>
        <taxon>Eubacteriales</taxon>
        <taxon>Oscillospiraceae</taxon>
        <taxon>Sporobacter</taxon>
    </lineage>
</organism>
<dbReference type="Proteomes" id="UP000183995">
    <property type="component" value="Unassembled WGS sequence"/>
</dbReference>
<dbReference type="OrthoDB" id="9801697at2"/>
<dbReference type="STRING" id="1123282.SAMN02745823_02263"/>
<evidence type="ECO:0000313" key="8">
    <source>
        <dbReference type="Proteomes" id="UP000183995"/>
    </source>
</evidence>
<evidence type="ECO:0000259" key="6">
    <source>
        <dbReference type="SMART" id="SM01266"/>
    </source>
</evidence>
<dbReference type="InterPro" id="IPR039369">
    <property type="entry name" value="LacA-like"/>
</dbReference>
<keyword evidence="4 5" id="KW-0012">Acyltransferase</keyword>
<dbReference type="SMART" id="SM01266">
    <property type="entry name" value="Mac"/>
    <property type="match status" value="1"/>
</dbReference>
<dbReference type="SUPFAM" id="SSF51161">
    <property type="entry name" value="Trimeric LpxA-like enzymes"/>
    <property type="match status" value="1"/>
</dbReference>
<evidence type="ECO:0000256" key="1">
    <source>
        <dbReference type="ARBA" id="ARBA00007274"/>
    </source>
</evidence>
<name>A0A1M5Y5X5_9FIRM</name>
<dbReference type="InterPro" id="IPR024688">
    <property type="entry name" value="Mac_dom"/>
</dbReference>
<dbReference type="Pfam" id="PF14602">
    <property type="entry name" value="Hexapep_2"/>
    <property type="match status" value="1"/>
</dbReference>
<dbReference type="PANTHER" id="PTHR43017">
    <property type="entry name" value="GALACTOSIDE O-ACETYLTRANSFERASE"/>
    <property type="match status" value="1"/>
</dbReference>
<dbReference type="RefSeq" id="WP_084726422.1">
    <property type="nucleotide sequence ID" value="NZ_FQXV01000007.1"/>
</dbReference>
<feature type="domain" description="Maltose/galactoside acetyltransferase" evidence="6">
    <location>
        <begin position="4"/>
        <end position="58"/>
    </location>
</feature>
<dbReference type="InterPro" id="IPR011004">
    <property type="entry name" value="Trimer_LpxA-like_sf"/>
</dbReference>
<proteinExistence type="inferred from homology"/>
<accession>A0A1M5Y5X5</accession>
<dbReference type="PANTHER" id="PTHR43017:SF1">
    <property type="entry name" value="ACETYLTRANSFERASE YJL218W-RELATED"/>
    <property type="match status" value="1"/>
</dbReference>
<dbReference type="EMBL" id="FQXV01000007">
    <property type="protein sequence ID" value="SHI07475.1"/>
    <property type="molecule type" value="Genomic_DNA"/>
</dbReference>
<evidence type="ECO:0000256" key="5">
    <source>
        <dbReference type="RuleBase" id="RU367021"/>
    </source>
</evidence>
<evidence type="ECO:0000313" key="7">
    <source>
        <dbReference type="EMBL" id="SHI07475.1"/>
    </source>
</evidence>
<dbReference type="CDD" id="cd03357">
    <property type="entry name" value="LbH_MAT_GAT"/>
    <property type="match status" value="1"/>
</dbReference>
<comment type="similarity">
    <text evidence="1 5">Belongs to the transferase hexapeptide repeat family.</text>
</comment>
<dbReference type="PROSITE" id="PS00101">
    <property type="entry name" value="HEXAPEP_TRANSFERASES"/>
    <property type="match status" value="1"/>
</dbReference>
<dbReference type="EC" id="2.3.1.-" evidence="5"/>
<keyword evidence="3" id="KW-0677">Repeat</keyword>
<evidence type="ECO:0000256" key="4">
    <source>
        <dbReference type="ARBA" id="ARBA00023315"/>
    </source>
</evidence>
<dbReference type="GO" id="GO:0008870">
    <property type="term" value="F:galactoside O-acetyltransferase activity"/>
    <property type="evidence" value="ECO:0007669"/>
    <property type="project" value="TreeGrafter"/>
</dbReference>
<dbReference type="FunFam" id="2.160.10.10:FF:000008">
    <property type="entry name" value="Maltose O-acetyltransferase"/>
    <property type="match status" value="1"/>
</dbReference>
<dbReference type="AlphaFoldDB" id="A0A1M5Y5X5"/>
<dbReference type="Pfam" id="PF00132">
    <property type="entry name" value="Hexapep"/>
    <property type="match status" value="1"/>
</dbReference>
<dbReference type="InterPro" id="IPR018357">
    <property type="entry name" value="Hexapep_transf_CS"/>
</dbReference>
<dbReference type="Pfam" id="PF12464">
    <property type="entry name" value="Mac"/>
    <property type="match status" value="1"/>
</dbReference>
<protein>
    <recommendedName>
        <fullName evidence="5">Acetyltransferase</fullName>
        <ecNumber evidence="5">2.3.1.-</ecNumber>
    </recommendedName>
</protein>
<gene>
    <name evidence="7" type="ORF">SAMN02745823_02263</name>
</gene>
<keyword evidence="2 5" id="KW-0808">Transferase</keyword>
<dbReference type="Gene3D" id="2.160.10.10">
    <property type="entry name" value="Hexapeptide repeat proteins"/>
    <property type="match status" value="1"/>
</dbReference>
<sequence>MTEKEKMLAGKLYIARDEALMRDNKNARRLTRLFNQTGEDEADQRVAYLKELFGATGENIWIEPAFHCDYGRHIYVGENFYANYDCIIIDVCPVTIGDNVFFGPRVGVYTAAHPIDAEVRATGLEYGKPVAIGNDVWVGGNTVINPGVTIGSNVVIGSGAIVTKDIPSGVIAAGNPCKTLRSITDEDRRYWHMQREEYMKDAGK</sequence>
<dbReference type="InterPro" id="IPR001451">
    <property type="entry name" value="Hexapep"/>
</dbReference>
<evidence type="ECO:0000256" key="2">
    <source>
        <dbReference type="ARBA" id="ARBA00022679"/>
    </source>
</evidence>
<reference evidence="7 8" key="1">
    <citation type="submission" date="2016-11" db="EMBL/GenBank/DDBJ databases">
        <authorList>
            <person name="Jaros S."/>
            <person name="Januszkiewicz K."/>
            <person name="Wedrychowicz H."/>
        </authorList>
    </citation>
    <scope>NUCLEOTIDE SEQUENCE [LARGE SCALE GENOMIC DNA]</scope>
    <source>
        <strain evidence="7 8">DSM 10068</strain>
    </source>
</reference>